<keyword evidence="8" id="KW-1185">Reference proteome</keyword>
<dbReference type="InterPro" id="IPR001965">
    <property type="entry name" value="Znf_PHD"/>
</dbReference>
<dbReference type="CDD" id="cd15574">
    <property type="entry name" value="PHD_AF10_AF17"/>
    <property type="match status" value="1"/>
</dbReference>
<dbReference type="GO" id="GO:0042393">
    <property type="term" value="F:histone binding"/>
    <property type="evidence" value="ECO:0007669"/>
    <property type="project" value="TreeGrafter"/>
</dbReference>
<gene>
    <name evidence="9" type="primary">LOC117360845</name>
</gene>
<dbReference type="Pfam" id="PF13832">
    <property type="entry name" value="zf-HC5HC2H_2"/>
    <property type="match status" value="1"/>
</dbReference>
<evidence type="ECO:0000313" key="9">
    <source>
        <dbReference type="RefSeq" id="XP_033801239.1"/>
    </source>
</evidence>
<reference evidence="9" key="1">
    <citation type="submission" date="2025-08" db="UniProtKB">
        <authorList>
            <consortium name="RefSeq"/>
        </authorList>
    </citation>
    <scope>IDENTIFICATION</scope>
</reference>
<name>A0A6P8QV64_GEOSA</name>
<evidence type="ECO:0000256" key="1">
    <source>
        <dbReference type="ARBA" id="ARBA00022723"/>
    </source>
</evidence>
<dbReference type="RefSeq" id="XP_033801239.1">
    <property type="nucleotide sequence ID" value="XM_033945348.1"/>
</dbReference>
<evidence type="ECO:0000256" key="4">
    <source>
        <dbReference type="PROSITE-ProRule" id="PRU00146"/>
    </source>
</evidence>
<feature type="compositionally biased region" description="Low complexity" evidence="5">
    <location>
        <begin position="732"/>
        <end position="770"/>
    </location>
</feature>
<dbReference type="GO" id="GO:0031491">
    <property type="term" value="F:nucleosome binding"/>
    <property type="evidence" value="ECO:0007669"/>
    <property type="project" value="TreeGrafter"/>
</dbReference>
<feature type="region of interest" description="Disordered" evidence="5">
    <location>
        <begin position="428"/>
        <end position="489"/>
    </location>
</feature>
<dbReference type="InterPro" id="IPR013083">
    <property type="entry name" value="Znf_RING/FYVE/PHD"/>
</dbReference>
<sequence>MEKTRAEVIIPSGRCCICSDERSWAQNLLVFCDGGPGCDIAVHQGCYGIIKVPKGPWYCRKCETLEKLAIVSCELCPLTDGAFKRTDNGGWAHVVCALYIPEVCFANTITMEPVLLGAVPRERYNKVCYICNEEGRVGRGACMTCNASRCSKTFHATCAQVAGLLCEVVGSGKQELQYHGYCMNHFKKRDLSTDDVKRNTSAAFNRDNNTKKAVDRQRRSRDKCRVLECSSCSSSTKVSENSVKPFVNSGSVKKAVQTASKKEILKVKSSGSKSKKDAERLTGQKGQDKGRICKTETKSKRVLYSNSEEETIMRKKPKISKPKNLNQERPKPPQNKKKPAISSVSSTLASAKGTSRQEFPAVQRAGSSQNAGKKKLNVQKSSLKVPASKLSKSMHKASLKASPPAAIEERSSGNGCLRSARLQNSRPVLMPTLPNTTENEGLQKCPSVDRDESVQSADLASLGSAENANRDGGCDMVQGSKLQSSPASEKDLAIEADQLQFQKSDDSSTPICLELPEKYSSESLLGEVFSMEQLLEKQWNEGHELLLEQANFDHAFDIRNPCAESWLPHQNTSPFSVQDTFFRRQSREHSSAFATFCCPSVANARKNSTSPTFTHSSHQLAMNDILKALNGVSLTTDMVLPESLSPITNRVVPVNEKHEVIPPVQQKIFSPSIPSVMSHLVPSAPSFSQSSDFSHSPPSILPVALPSEPLAALPDSRMSASSAALPSLLSAADGQSLPSTSPSGLSSLSTSIHCSLPSDSKASSPSLQSATDPQSLLSAS</sequence>
<dbReference type="GeneID" id="117360845"/>
<feature type="compositionally biased region" description="Basic and acidic residues" evidence="5">
    <location>
        <begin position="274"/>
        <end position="299"/>
    </location>
</feature>
<feature type="compositionally biased region" description="Polar residues" evidence="5">
    <location>
        <begin position="342"/>
        <end position="357"/>
    </location>
</feature>
<evidence type="ECO:0000313" key="8">
    <source>
        <dbReference type="Proteomes" id="UP000515159"/>
    </source>
</evidence>
<dbReference type="Gene3D" id="3.30.40.10">
    <property type="entry name" value="Zinc/RING finger domain, C3HC4 (zinc finger)"/>
    <property type="match status" value="2"/>
</dbReference>
<dbReference type="PANTHER" id="PTHR13793">
    <property type="entry name" value="PHD FINGER PROTEINS"/>
    <property type="match status" value="1"/>
</dbReference>
<dbReference type="InterPro" id="IPR019787">
    <property type="entry name" value="Znf_PHD-finger"/>
</dbReference>
<dbReference type="InterPro" id="IPR050701">
    <property type="entry name" value="Histone_Mod_Regulator"/>
</dbReference>
<keyword evidence="2 4" id="KW-0863">Zinc-finger</keyword>
<keyword evidence="3" id="KW-0862">Zinc</keyword>
<protein>
    <submittedName>
        <fullName evidence="9">Protein AF-10-like isoform X4</fullName>
    </submittedName>
</protein>
<dbReference type="InterPro" id="IPR049781">
    <property type="entry name" value="AF10/AF17_PHD"/>
</dbReference>
<evidence type="ECO:0000256" key="2">
    <source>
        <dbReference type="ARBA" id="ARBA00022771"/>
    </source>
</evidence>
<dbReference type="AlphaFoldDB" id="A0A6P8QV64"/>
<proteinExistence type="predicted"/>
<dbReference type="GO" id="GO:0005634">
    <property type="term" value="C:nucleus"/>
    <property type="evidence" value="ECO:0007669"/>
    <property type="project" value="TreeGrafter"/>
</dbReference>
<dbReference type="PROSITE" id="PS51805">
    <property type="entry name" value="EPHD"/>
    <property type="match status" value="1"/>
</dbReference>
<feature type="region of interest" description="Disordered" evidence="5">
    <location>
        <begin position="732"/>
        <end position="780"/>
    </location>
</feature>
<feature type="domain" description="PHD-type" evidence="6">
    <location>
        <begin position="12"/>
        <end position="65"/>
    </location>
</feature>
<evidence type="ECO:0000259" key="7">
    <source>
        <dbReference type="PROSITE" id="PS51805"/>
    </source>
</evidence>
<feature type="region of interest" description="Disordered" evidence="5">
    <location>
        <begin position="266"/>
        <end position="414"/>
    </location>
</feature>
<dbReference type="Pfam" id="PF13831">
    <property type="entry name" value="PHD_2"/>
    <property type="match status" value="1"/>
</dbReference>
<dbReference type="GO" id="GO:0006357">
    <property type="term" value="P:regulation of transcription by RNA polymerase II"/>
    <property type="evidence" value="ECO:0007669"/>
    <property type="project" value="TreeGrafter"/>
</dbReference>
<feature type="compositionally biased region" description="Polar residues" evidence="5">
    <location>
        <begin position="771"/>
        <end position="780"/>
    </location>
</feature>
<dbReference type="SMART" id="SM00249">
    <property type="entry name" value="PHD"/>
    <property type="match status" value="2"/>
</dbReference>
<evidence type="ECO:0000256" key="3">
    <source>
        <dbReference type="ARBA" id="ARBA00022833"/>
    </source>
</evidence>
<feature type="domain" description="PHD-type" evidence="7">
    <location>
        <begin position="70"/>
        <end position="186"/>
    </location>
</feature>
<organism evidence="8 9">
    <name type="scientific">Geotrypetes seraphini</name>
    <name type="common">Gaboon caecilian</name>
    <name type="synonym">Caecilia seraphini</name>
    <dbReference type="NCBI Taxonomy" id="260995"/>
    <lineage>
        <taxon>Eukaryota</taxon>
        <taxon>Metazoa</taxon>
        <taxon>Chordata</taxon>
        <taxon>Craniata</taxon>
        <taxon>Vertebrata</taxon>
        <taxon>Euteleostomi</taxon>
        <taxon>Amphibia</taxon>
        <taxon>Gymnophiona</taxon>
        <taxon>Geotrypetes</taxon>
    </lineage>
</organism>
<dbReference type="InterPro" id="IPR034732">
    <property type="entry name" value="EPHD"/>
</dbReference>
<evidence type="ECO:0000259" key="6">
    <source>
        <dbReference type="PROSITE" id="PS50016"/>
    </source>
</evidence>
<dbReference type="PANTHER" id="PTHR13793:SF164">
    <property type="entry name" value="ALHAMBRA, ISOFORM P"/>
    <property type="match status" value="1"/>
</dbReference>
<dbReference type="GO" id="GO:0008270">
    <property type="term" value="F:zinc ion binding"/>
    <property type="evidence" value="ECO:0007669"/>
    <property type="project" value="UniProtKB-KW"/>
</dbReference>
<evidence type="ECO:0000256" key="5">
    <source>
        <dbReference type="SAM" id="MobiDB-lite"/>
    </source>
</evidence>
<dbReference type="PROSITE" id="PS50016">
    <property type="entry name" value="ZF_PHD_2"/>
    <property type="match status" value="1"/>
</dbReference>
<accession>A0A6P8QV64</accession>
<dbReference type="Proteomes" id="UP000515159">
    <property type="component" value="Chromosome 5"/>
</dbReference>
<dbReference type="SUPFAM" id="SSF57903">
    <property type="entry name" value="FYVE/PHD zinc finger"/>
    <property type="match status" value="1"/>
</dbReference>
<keyword evidence="1" id="KW-0479">Metal-binding</keyword>
<dbReference type="InterPro" id="IPR011011">
    <property type="entry name" value="Znf_FYVE_PHD"/>
</dbReference>